<accession>A0A6A3D1F8</accession>
<organism evidence="1 2">
    <name type="scientific">Hibiscus syriacus</name>
    <name type="common">Rose of Sharon</name>
    <dbReference type="NCBI Taxonomy" id="106335"/>
    <lineage>
        <taxon>Eukaryota</taxon>
        <taxon>Viridiplantae</taxon>
        <taxon>Streptophyta</taxon>
        <taxon>Embryophyta</taxon>
        <taxon>Tracheophyta</taxon>
        <taxon>Spermatophyta</taxon>
        <taxon>Magnoliopsida</taxon>
        <taxon>eudicotyledons</taxon>
        <taxon>Gunneridae</taxon>
        <taxon>Pentapetalae</taxon>
        <taxon>rosids</taxon>
        <taxon>malvids</taxon>
        <taxon>Malvales</taxon>
        <taxon>Malvaceae</taxon>
        <taxon>Malvoideae</taxon>
        <taxon>Hibiscus</taxon>
    </lineage>
</organism>
<keyword evidence="2" id="KW-1185">Reference proteome</keyword>
<name>A0A6A3D1F8_HIBSY</name>
<reference evidence="1" key="1">
    <citation type="submission" date="2019-09" db="EMBL/GenBank/DDBJ databases">
        <title>Draft genome information of white flower Hibiscus syriacus.</title>
        <authorList>
            <person name="Kim Y.-M."/>
        </authorList>
    </citation>
    <scope>NUCLEOTIDE SEQUENCE [LARGE SCALE GENOMIC DNA]</scope>
    <source>
        <strain evidence="1">YM2019G1</strain>
    </source>
</reference>
<dbReference type="PANTHER" id="PTHR33384:SF52">
    <property type="entry name" value="DUF3741 DOMAIN-CONTAINING PROTEIN"/>
    <property type="match status" value="1"/>
</dbReference>
<comment type="caution">
    <text evidence="1">The sequence shown here is derived from an EMBL/GenBank/DDBJ whole genome shotgun (WGS) entry which is preliminary data.</text>
</comment>
<evidence type="ECO:0000313" key="2">
    <source>
        <dbReference type="Proteomes" id="UP000436088"/>
    </source>
</evidence>
<protein>
    <submittedName>
        <fullName evidence="1">LOB domain-containing protein 41-like</fullName>
    </submittedName>
</protein>
<dbReference type="PANTHER" id="PTHR33384">
    <property type="entry name" value="EXPRESSED PROTEIN"/>
    <property type="match status" value="1"/>
</dbReference>
<proteinExistence type="predicted"/>
<gene>
    <name evidence="1" type="ORF">F3Y22_tig00000340pilonHSYRG00381</name>
</gene>
<dbReference type="OrthoDB" id="900224at2759"/>
<dbReference type="EMBL" id="VEPZ02000032">
    <property type="protein sequence ID" value="KAE8735430.1"/>
    <property type="molecule type" value="Genomic_DNA"/>
</dbReference>
<dbReference type="Proteomes" id="UP000436088">
    <property type="component" value="Unassembled WGS sequence"/>
</dbReference>
<evidence type="ECO:0000313" key="1">
    <source>
        <dbReference type="EMBL" id="KAE8735430.1"/>
    </source>
</evidence>
<sequence length="136" mass="14560">MRGLVLISDHRNGSAVVCPKPRRIRVLQLHLYQAEVNDSKAGAELLDAIASSPPFFCGSPPGRAANPLVQDARFNEERLAQALSTLQIPCPSSSSSLASKAGCIGMKFGLEPAAVRVEGFDCLSRDRRNSRVPAMA</sequence>
<dbReference type="AlphaFoldDB" id="A0A6A3D1F8"/>